<sequence>MGDESSASEEKKPTVDDGEVIGPTSPLLLHPSNAPSQVFVGDLLTDLNYGEWSAEMSNALIAKNKFGFVLGTISRPVSGEHLNVWTRCNAMVVGWLRQAMTREIRSSLSTNFTAKQICDELRERFSTGSLPRRYKIRRQITTLRQDRSSVSAFYAKLKRLWDDWLSLELPAKCTCGRCTCNVEQRTRESHESMRLLDFLVGLDDNFSTVRTHLLSLELPPSLGEACHAVANDEQQMNITHDSRPRVEAATFQGQRELTNSENRT</sequence>
<dbReference type="AlphaFoldDB" id="A0AAV2CRU3"/>
<keyword evidence="4" id="KW-1185">Reference proteome</keyword>
<name>A0AAV2CRU3_9ROSI</name>
<evidence type="ECO:0000256" key="1">
    <source>
        <dbReference type="SAM" id="MobiDB-lite"/>
    </source>
</evidence>
<dbReference type="Pfam" id="PF14244">
    <property type="entry name" value="Retrotran_gag_3"/>
    <property type="match status" value="1"/>
</dbReference>
<dbReference type="InterPro" id="IPR029472">
    <property type="entry name" value="Copia-like_N"/>
</dbReference>
<proteinExistence type="predicted"/>
<dbReference type="EMBL" id="OZ034814">
    <property type="protein sequence ID" value="CAL1359263.1"/>
    <property type="molecule type" value="Genomic_DNA"/>
</dbReference>
<reference evidence="3 4" key="1">
    <citation type="submission" date="2024-04" db="EMBL/GenBank/DDBJ databases">
        <authorList>
            <person name="Fracassetti M."/>
        </authorList>
    </citation>
    <scope>NUCLEOTIDE SEQUENCE [LARGE SCALE GENOMIC DNA]</scope>
</reference>
<dbReference type="PANTHER" id="PTHR37610:SF97">
    <property type="entry name" value="RETROTRANSPOSON GAG DOMAIN-CONTAINING PROTEIN"/>
    <property type="match status" value="1"/>
</dbReference>
<feature type="domain" description="Retrotransposon Copia-like N-terminal" evidence="2">
    <location>
        <begin position="30"/>
        <end position="76"/>
    </location>
</feature>
<evidence type="ECO:0000259" key="2">
    <source>
        <dbReference type="Pfam" id="PF14244"/>
    </source>
</evidence>
<accession>A0AAV2CRU3</accession>
<protein>
    <recommendedName>
        <fullName evidence="2">Retrotransposon Copia-like N-terminal domain-containing protein</fullName>
    </recommendedName>
</protein>
<dbReference type="PANTHER" id="PTHR37610">
    <property type="entry name" value="CCHC-TYPE DOMAIN-CONTAINING PROTEIN"/>
    <property type="match status" value="1"/>
</dbReference>
<gene>
    <name evidence="3" type="ORF">LTRI10_LOCUS6760</name>
</gene>
<evidence type="ECO:0000313" key="4">
    <source>
        <dbReference type="Proteomes" id="UP001497516"/>
    </source>
</evidence>
<feature type="region of interest" description="Disordered" evidence="1">
    <location>
        <begin position="1"/>
        <end position="26"/>
    </location>
</feature>
<evidence type="ECO:0000313" key="3">
    <source>
        <dbReference type="EMBL" id="CAL1359263.1"/>
    </source>
</evidence>
<organism evidence="3 4">
    <name type="scientific">Linum trigynum</name>
    <dbReference type="NCBI Taxonomy" id="586398"/>
    <lineage>
        <taxon>Eukaryota</taxon>
        <taxon>Viridiplantae</taxon>
        <taxon>Streptophyta</taxon>
        <taxon>Embryophyta</taxon>
        <taxon>Tracheophyta</taxon>
        <taxon>Spermatophyta</taxon>
        <taxon>Magnoliopsida</taxon>
        <taxon>eudicotyledons</taxon>
        <taxon>Gunneridae</taxon>
        <taxon>Pentapetalae</taxon>
        <taxon>rosids</taxon>
        <taxon>fabids</taxon>
        <taxon>Malpighiales</taxon>
        <taxon>Linaceae</taxon>
        <taxon>Linum</taxon>
    </lineage>
</organism>
<dbReference type="Proteomes" id="UP001497516">
    <property type="component" value="Chromosome 10"/>
</dbReference>